<proteinExistence type="predicted"/>
<comment type="caution">
    <text evidence="2">The sequence shown here is derived from an EMBL/GenBank/DDBJ whole genome shotgun (WGS) entry which is preliminary data.</text>
</comment>
<gene>
    <name evidence="2" type="ORF">DM867_13085</name>
</gene>
<feature type="compositionally biased region" description="Polar residues" evidence="1">
    <location>
        <begin position="356"/>
        <end position="379"/>
    </location>
</feature>
<feature type="compositionally biased region" description="Basic and acidic residues" evidence="1">
    <location>
        <begin position="1132"/>
        <end position="1141"/>
    </location>
</feature>
<feature type="region of interest" description="Disordered" evidence="1">
    <location>
        <begin position="26"/>
        <end position="113"/>
    </location>
</feature>
<feature type="region of interest" description="Disordered" evidence="1">
    <location>
        <begin position="1106"/>
        <end position="1141"/>
    </location>
</feature>
<keyword evidence="3" id="KW-1185">Reference proteome</keyword>
<reference evidence="2 3" key="1">
    <citation type="submission" date="2019-10" db="EMBL/GenBank/DDBJ databases">
        <title>Unraveling microbial dark matter from salterns through culturing: the case of the genus Halosegnis.</title>
        <authorList>
            <person name="Duran-Viseras A."/>
            <person name="Andrei A.-S."/>
            <person name="Vera-Gargallo B."/>
            <person name="Ghai R."/>
            <person name="Sanchez-Porro C."/>
            <person name="Ventosa A."/>
        </authorList>
    </citation>
    <scope>NUCLEOTIDE SEQUENCE [LARGE SCALE GENOMIC DNA]</scope>
    <source>
        <strain evidence="2 3">F18-79</strain>
    </source>
</reference>
<evidence type="ECO:0000313" key="3">
    <source>
        <dbReference type="Proteomes" id="UP000326865"/>
    </source>
</evidence>
<evidence type="ECO:0008006" key="4">
    <source>
        <dbReference type="Google" id="ProtNLM"/>
    </source>
</evidence>
<evidence type="ECO:0000256" key="1">
    <source>
        <dbReference type="SAM" id="MobiDB-lite"/>
    </source>
</evidence>
<evidence type="ECO:0000313" key="2">
    <source>
        <dbReference type="EMBL" id="KAB7512439.1"/>
    </source>
</evidence>
<sequence length="1141" mass="124709">MNSDADTDTTEQLAEYLRLHPDENAAGVIGATGTNPSVWLDPVRDALETDTPAETLRNAEIPEPEGGSRDTTPTPEPDKAGSSTPDMDTDTVNTGEWAEADFTNPEPDTYPPTLLEREQWMGRKAGEKLPFAPWGDKDHPDGESGKDARYKWGISDHYTDGDTVALAEDDPRLGGRVFIQTESDPFAFVDGDDVRDPDTGEVHPAFVALLEQLGGTYTDISTSGAGVHAYYQGELPLDGHGQATFDIDTEPWGANDSAPTVEIYANKHVCVTTGEHVPGTGLDVAEWDTDTLRTVLEANGYTDKEQISHDTDRDRPELEEYDAVAVNADEKAEDVRDVLAAVERLTPRDLPLRTRQTGTDSTGWSTWDPSYRSSESGESLHSPAGEPVFHDHKEGEAFGLLGLFAAEEGIITDPWDRLEGAEWWEAVNAARDAGAPIPEYDTPQDAEHTTVLPPAVRDLTTATSGWDWRHTAEQDDGSLSIDDVRERTVDALTDAYTSGDRVLIEALPTMGKSYGSIKAAADTGEPITVLTGRGHKEQYAQAKEWCEEHGLTYKVLPSFTRDCSTANGEHGEEWADTVTTWYHQGASPKAIHKFAEDVRGRPLPCQEHDDQRCPYAAKWDFDPETDGSANAGEDVPVDVLIGHYAHAHKQKVTSGRTVVFDEFPSGSYQTVLGPELQGAVSFWLDTTDAVPFDSYTDLVENRSDEGRRADALLWFEEHGVEPDETHVFDDGNAHADAPLAVFALLAGDDLGNGFETADLGDGVRATFDRSRGCVSVLQPPTLEYASGVVALDGTPTKRMWELSLGERLNHREILHGEERAEYIRDGLNLNLVPTTEHIKPYNSADHVNTEQDAALLEAITEQHGERPAVITTTTAEHEYDAEGVLDHVADTKHYGNVLGSNEFDDTRLGAVIGSNHYGDDYIKKWGAYAGESVERNDEKGAGLSYGGFGDDVLQHMRDHDTLQAAMRFGRDGNGAVVYIHTNTLPSWVPVAGEGRVLKTWSDGMKDVTVALEDLGEATTEAVRKHPAVSLSRQQVFAHLEELRERGVLDREQDTEDGRRVVWTDDGLHRVSDHGEAELDPVELEELDDDEVRQLARSSIYTWNFTNFSGSTAADTSGNGSTPSPATSGADTGGDRPPDPAD</sequence>
<feature type="region of interest" description="Disordered" evidence="1">
    <location>
        <begin position="352"/>
        <end position="384"/>
    </location>
</feature>
<dbReference type="Proteomes" id="UP000326865">
    <property type="component" value="Unassembled WGS sequence"/>
</dbReference>
<feature type="compositionally biased region" description="Polar residues" evidence="1">
    <location>
        <begin position="81"/>
        <end position="94"/>
    </location>
</feature>
<dbReference type="EMBL" id="QKKZ01000010">
    <property type="protein sequence ID" value="KAB7512439.1"/>
    <property type="molecule type" value="Genomic_DNA"/>
</dbReference>
<protein>
    <recommendedName>
        <fullName evidence="4">DNA primase/polymerase bifunctional N-terminal domain-containing protein</fullName>
    </recommendedName>
</protein>
<name>A0A5N5U202_9EURY</name>
<accession>A0A5N5U202</accession>
<dbReference type="RefSeq" id="WP_152134380.1">
    <property type="nucleotide sequence ID" value="NZ_QKKZ01000010.1"/>
</dbReference>
<feature type="compositionally biased region" description="Polar residues" evidence="1">
    <location>
        <begin position="1106"/>
        <end position="1129"/>
    </location>
</feature>
<dbReference type="AlphaFoldDB" id="A0A5N5U202"/>
<organism evidence="2 3">
    <name type="scientific">Halosegnis rubeus</name>
    <dbReference type="NCBI Taxonomy" id="2212850"/>
    <lineage>
        <taxon>Archaea</taxon>
        <taxon>Methanobacteriati</taxon>
        <taxon>Methanobacteriota</taxon>
        <taxon>Stenosarchaea group</taxon>
        <taxon>Halobacteria</taxon>
        <taxon>Halobacteriales</taxon>
        <taxon>Natronomonadaceae</taxon>
        <taxon>Halosegnis</taxon>
    </lineage>
</organism>